<protein>
    <submittedName>
        <fullName evidence="1">Uncharacterized protein</fullName>
    </submittedName>
</protein>
<dbReference type="EMBL" id="LR798465">
    <property type="protein sequence ID" value="CAB5238761.1"/>
    <property type="molecule type" value="Genomic_DNA"/>
</dbReference>
<evidence type="ECO:0000313" key="1">
    <source>
        <dbReference type="EMBL" id="CAB5238761.1"/>
    </source>
</evidence>
<proteinExistence type="predicted"/>
<name>A0A6J7XPY7_9CAUD</name>
<reference evidence="1" key="1">
    <citation type="submission" date="2020-05" db="EMBL/GenBank/DDBJ databases">
        <authorList>
            <person name="Chiriac C."/>
            <person name="Salcher M."/>
            <person name="Ghai R."/>
            <person name="Kavagutti S V."/>
        </authorList>
    </citation>
    <scope>NUCLEOTIDE SEQUENCE</scope>
</reference>
<sequence>MKEQQLKEIVEQISTEMAHRSSAIGILTSADLRQIIERAAEQGAIAGWLCGMRTASNIVKQQKEALSHD</sequence>
<organism evidence="1">
    <name type="scientific">uncultured Caudovirales phage</name>
    <dbReference type="NCBI Taxonomy" id="2100421"/>
    <lineage>
        <taxon>Viruses</taxon>
        <taxon>Duplodnaviria</taxon>
        <taxon>Heunggongvirae</taxon>
        <taxon>Uroviricota</taxon>
        <taxon>Caudoviricetes</taxon>
        <taxon>Peduoviridae</taxon>
        <taxon>Maltschvirus</taxon>
        <taxon>Maltschvirus maltsch</taxon>
    </lineage>
</organism>
<accession>A0A6J7XPY7</accession>
<gene>
    <name evidence="1" type="ORF">UFOVP751_3</name>
</gene>